<dbReference type="InterPro" id="IPR002937">
    <property type="entry name" value="Amino_oxidase"/>
</dbReference>
<evidence type="ECO:0000313" key="3">
    <source>
        <dbReference type="Proteomes" id="UP000192907"/>
    </source>
</evidence>
<feature type="domain" description="Amine oxidase" evidence="1">
    <location>
        <begin position="111"/>
        <end position="320"/>
    </location>
</feature>
<dbReference type="InterPro" id="IPR036188">
    <property type="entry name" value="FAD/NAD-bd_sf"/>
</dbReference>
<dbReference type="SUPFAM" id="SSF51905">
    <property type="entry name" value="FAD/NAD(P)-binding domain"/>
    <property type="match status" value="1"/>
</dbReference>
<gene>
    <name evidence="2" type="ORF">SAMN06296036_13122</name>
</gene>
<dbReference type="Gene3D" id="3.50.50.60">
    <property type="entry name" value="FAD/NAD(P)-binding domain"/>
    <property type="match status" value="1"/>
</dbReference>
<name>A0A1Y6CNF0_9BACT</name>
<dbReference type="OrthoDB" id="5792777at2"/>
<dbReference type="STRING" id="1513793.SAMN06296036_13122"/>
<dbReference type="PANTHER" id="PTHR16128:SF5">
    <property type="entry name" value="FAD_NAD(P)-BINDING OXIDOREDUCTASE FAMILY PROTEIN"/>
    <property type="match status" value="1"/>
</dbReference>
<dbReference type="RefSeq" id="WP_132325166.1">
    <property type="nucleotide sequence ID" value="NZ_FWZT01000031.1"/>
</dbReference>
<dbReference type="GO" id="GO:0016491">
    <property type="term" value="F:oxidoreductase activity"/>
    <property type="evidence" value="ECO:0007669"/>
    <property type="project" value="InterPro"/>
</dbReference>
<dbReference type="Proteomes" id="UP000192907">
    <property type="component" value="Unassembled WGS sequence"/>
</dbReference>
<proteinExistence type="predicted"/>
<sequence>MSHQKRIAIIGTGIAAAAINHRLANRYQLAFYEKARGVGGRMSHRFVNGVGDFDHGAQFFTARDPEFKSVLEPYLKLGLILPWEAKLAYLKESGEIEPARKEARYVASTANSLVKELLQGASIKTRTRITSLRKDGPQWYLVSENDEDLGPFDYVITTAPSVQSQAILGDHWQLSILPPMKPCFCVMLGLSPETNLAWQGAFVKDPILSWFASNNSKGRKADELCLTLHGAEEWSSHYEPKQAHDMEEILVKRFLKLFQLDNATITHRSSHYWRYARPAAAYEQAYLWNPDLNLAMAGDIFNGGRVEGAFLSGLQLAHGILESK</sequence>
<evidence type="ECO:0000259" key="1">
    <source>
        <dbReference type="Pfam" id="PF01593"/>
    </source>
</evidence>
<dbReference type="AlphaFoldDB" id="A0A1Y6CNF0"/>
<keyword evidence="3" id="KW-1185">Reference proteome</keyword>
<dbReference type="EMBL" id="FWZT01000031">
    <property type="protein sequence ID" value="SMF77287.1"/>
    <property type="molecule type" value="Genomic_DNA"/>
</dbReference>
<dbReference type="Pfam" id="PF13450">
    <property type="entry name" value="NAD_binding_8"/>
    <property type="match status" value="1"/>
</dbReference>
<dbReference type="Pfam" id="PF01593">
    <property type="entry name" value="Amino_oxidase"/>
    <property type="match status" value="1"/>
</dbReference>
<dbReference type="PANTHER" id="PTHR16128">
    <property type="entry name" value="FAD/NAD(P)-BINDING OXIDOREDUCTASE FAMILY PROTEIN"/>
    <property type="match status" value="1"/>
</dbReference>
<organism evidence="2 3">
    <name type="scientific">Pseudobacteriovorax antillogorgiicola</name>
    <dbReference type="NCBI Taxonomy" id="1513793"/>
    <lineage>
        <taxon>Bacteria</taxon>
        <taxon>Pseudomonadati</taxon>
        <taxon>Bdellovibrionota</taxon>
        <taxon>Oligoflexia</taxon>
        <taxon>Oligoflexales</taxon>
        <taxon>Pseudobacteriovoracaceae</taxon>
        <taxon>Pseudobacteriovorax</taxon>
    </lineage>
</organism>
<evidence type="ECO:0000313" key="2">
    <source>
        <dbReference type="EMBL" id="SMF77287.1"/>
    </source>
</evidence>
<protein>
    <recommendedName>
        <fullName evidence="1">Amine oxidase domain-containing protein</fullName>
    </recommendedName>
</protein>
<accession>A0A1Y6CNF0</accession>
<dbReference type="Gene3D" id="3.90.660.10">
    <property type="match status" value="1"/>
</dbReference>
<reference evidence="3" key="1">
    <citation type="submission" date="2017-04" db="EMBL/GenBank/DDBJ databases">
        <authorList>
            <person name="Varghese N."/>
            <person name="Submissions S."/>
        </authorList>
    </citation>
    <scope>NUCLEOTIDE SEQUENCE [LARGE SCALE GENOMIC DNA]</scope>
    <source>
        <strain evidence="3">RKEM611</strain>
    </source>
</reference>